<dbReference type="OrthoDB" id="8691508at2759"/>
<dbReference type="PANTHER" id="PTHR11949">
    <property type="entry name" value="INTERFERON REGULATORY FACTOR"/>
    <property type="match status" value="1"/>
</dbReference>
<evidence type="ECO:0000256" key="2">
    <source>
        <dbReference type="ARBA" id="ARBA00023015"/>
    </source>
</evidence>
<dbReference type="PRINTS" id="PR00267">
    <property type="entry name" value="INTFRNREGFCT"/>
</dbReference>
<sequence>MGGSPLVPQGNTGRDLRHGPVRGLPGCGILGPPAPRNCPLCAGRTMATPKPRILPWLVSQLDSGKLEGVAWLNESHTRFRIPWKHGLRHDAQQQDFGIFQAWAQASGAYTPGKDKPDLPTWKRNFRSALNRKEVLRLAEDRSRDPHDPHKIYEFVSSGIGDYPELDTSPETDGRCSTSDTQEDILEELLSDMALVPGPNEGHLSLAMATQQPPELLLSPSLDIPAPCPNSEPPENPLRQLLVPEEAWEFEVTAFYRGRQVFQQTIFCPRGLRLVGSEAGDKALPGQRITLPDPGVSLTDRAVTDFVKRVLSSLGGGLALWRAGQWLWAQRLGHCHTYWAMGEELLPTSGQGPDGEVPKDREGGVFDLKPFVAGEQGGVSAPLWREQGQVLKSSHRACQVLRLCLLFNLEQRMGLLWPVRSRGLSLSSTYLELVGGSARCTKGTPGTSCQSSLSPISMVAGQTQVSPRAWLANSFLCTVQYGVH</sequence>
<keyword evidence="8" id="KW-1185">Reference proteome</keyword>
<dbReference type="SMART" id="SM01243">
    <property type="entry name" value="IRF-3"/>
    <property type="match status" value="1"/>
</dbReference>
<name>A0A7J8CH07_ROUAE</name>
<evidence type="ECO:0000313" key="8">
    <source>
        <dbReference type="Proteomes" id="UP000593571"/>
    </source>
</evidence>
<protein>
    <submittedName>
        <fullName evidence="7">Interferon regulatory factor 3</fullName>
    </submittedName>
</protein>
<dbReference type="Pfam" id="PF00605">
    <property type="entry name" value="IRF"/>
    <property type="match status" value="1"/>
</dbReference>
<dbReference type="InterPro" id="IPR019471">
    <property type="entry name" value="Interferon_reg_factor-3"/>
</dbReference>
<dbReference type="GO" id="GO:0045893">
    <property type="term" value="P:positive regulation of DNA-templated transcription"/>
    <property type="evidence" value="ECO:0007669"/>
    <property type="project" value="UniProtKB-ARBA"/>
</dbReference>
<dbReference type="Gene3D" id="2.60.200.10">
    <property type="match status" value="1"/>
</dbReference>
<dbReference type="Proteomes" id="UP000593571">
    <property type="component" value="Unassembled WGS sequence"/>
</dbReference>
<keyword evidence="5" id="KW-0539">Nucleus</keyword>
<dbReference type="PANTHER" id="PTHR11949:SF1">
    <property type="entry name" value="INTERFERON REGULATORY FACTOR 3"/>
    <property type="match status" value="1"/>
</dbReference>
<dbReference type="InterPro" id="IPR036390">
    <property type="entry name" value="WH_DNA-bd_sf"/>
</dbReference>
<proteinExistence type="predicted"/>
<evidence type="ECO:0000256" key="5">
    <source>
        <dbReference type="ARBA" id="ARBA00023242"/>
    </source>
</evidence>
<keyword evidence="4" id="KW-0804">Transcription</keyword>
<dbReference type="FunFam" id="2.60.200.10:FF:000025">
    <property type="entry name" value="Interferon regulatory factor 3"/>
    <property type="match status" value="1"/>
</dbReference>
<keyword evidence="3" id="KW-0238">DNA-binding</keyword>
<feature type="domain" description="IRF tryptophan pentad repeat" evidence="6">
    <location>
        <begin position="50"/>
        <end position="156"/>
    </location>
</feature>
<dbReference type="PROSITE" id="PS51507">
    <property type="entry name" value="IRF_2"/>
    <property type="match status" value="1"/>
</dbReference>
<dbReference type="Gene3D" id="1.10.10.10">
    <property type="entry name" value="Winged helix-like DNA-binding domain superfamily/Winged helix DNA-binding domain"/>
    <property type="match status" value="1"/>
</dbReference>
<accession>A0A7J8CH07</accession>
<dbReference type="EMBL" id="JACASE010000014">
    <property type="protein sequence ID" value="KAF6410126.1"/>
    <property type="molecule type" value="Genomic_DNA"/>
</dbReference>
<dbReference type="FunFam" id="1.10.10.10:FF:000263">
    <property type="entry name" value="Interferon regulatory factor 3"/>
    <property type="match status" value="1"/>
</dbReference>
<dbReference type="CDD" id="cd00103">
    <property type="entry name" value="IRF"/>
    <property type="match status" value="1"/>
</dbReference>
<dbReference type="InterPro" id="IPR017855">
    <property type="entry name" value="SMAD-like_dom_sf"/>
</dbReference>
<dbReference type="SUPFAM" id="SSF49879">
    <property type="entry name" value="SMAD/FHA domain"/>
    <property type="match status" value="1"/>
</dbReference>
<dbReference type="SUPFAM" id="SSF46785">
    <property type="entry name" value="Winged helix' DNA-binding domain"/>
    <property type="match status" value="1"/>
</dbReference>
<reference evidence="7 8" key="1">
    <citation type="journal article" date="2020" name="Nature">
        <title>Six reference-quality genomes reveal evolution of bat adaptations.</title>
        <authorList>
            <person name="Jebb D."/>
            <person name="Huang Z."/>
            <person name="Pippel M."/>
            <person name="Hughes G.M."/>
            <person name="Lavrichenko K."/>
            <person name="Devanna P."/>
            <person name="Winkler S."/>
            <person name="Jermiin L.S."/>
            <person name="Skirmuntt E.C."/>
            <person name="Katzourakis A."/>
            <person name="Burkitt-Gray L."/>
            <person name="Ray D.A."/>
            <person name="Sullivan K.A.M."/>
            <person name="Roscito J.G."/>
            <person name="Kirilenko B.M."/>
            <person name="Davalos L.M."/>
            <person name="Corthals A.P."/>
            <person name="Power M.L."/>
            <person name="Jones G."/>
            <person name="Ransome R.D."/>
            <person name="Dechmann D.K.N."/>
            <person name="Locatelli A.G."/>
            <person name="Puechmaille S.J."/>
            <person name="Fedrigo O."/>
            <person name="Jarvis E.D."/>
            <person name="Hiller M."/>
            <person name="Vernes S.C."/>
            <person name="Myers E.W."/>
            <person name="Teeling E.C."/>
        </authorList>
    </citation>
    <scope>NUCLEOTIDE SEQUENCE [LARGE SCALE GENOMIC DNA]</scope>
    <source>
        <strain evidence="7">MRouAeg1</strain>
        <tissue evidence="7">Muscle</tissue>
    </source>
</reference>
<evidence type="ECO:0000256" key="3">
    <source>
        <dbReference type="ARBA" id="ARBA00023125"/>
    </source>
</evidence>
<organism evidence="7 8">
    <name type="scientific">Rousettus aegyptiacus</name>
    <name type="common">Egyptian fruit bat</name>
    <name type="synonym">Pteropus aegyptiacus</name>
    <dbReference type="NCBI Taxonomy" id="9407"/>
    <lineage>
        <taxon>Eukaryota</taxon>
        <taxon>Metazoa</taxon>
        <taxon>Chordata</taxon>
        <taxon>Craniata</taxon>
        <taxon>Vertebrata</taxon>
        <taxon>Euteleostomi</taxon>
        <taxon>Mammalia</taxon>
        <taxon>Eutheria</taxon>
        <taxon>Laurasiatheria</taxon>
        <taxon>Chiroptera</taxon>
        <taxon>Yinpterochiroptera</taxon>
        <taxon>Pteropodoidea</taxon>
        <taxon>Pteropodidae</taxon>
        <taxon>Rousettinae</taxon>
        <taxon>Rousettus</taxon>
    </lineage>
</organism>
<evidence type="ECO:0000259" key="6">
    <source>
        <dbReference type="PROSITE" id="PS51507"/>
    </source>
</evidence>
<dbReference type="InterPro" id="IPR001346">
    <property type="entry name" value="Interferon_reg_fact_DNA-bd_dom"/>
</dbReference>
<evidence type="ECO:0000313" key="7">
    <source>
        <dbReference type="EMBL" id="KAF6410126.1"/>
    </source>
</evidence>
<comment type="subcellular location">
    <subcellularLocation>
        <location evidence="1">Nucleus</location>
    </subcellularLocation>
</comment>
<dbReference type="SMART" id="SM00348">
    <property type="entry name" value="IRF"/>
    <property type="match status" value="1"/>
</dbReference>
<dbReference type="GO" id="GO:0005634">
    <property type="term" value="C:nucleus"/>
    <property type="evidence" value="ECO:0007669"/>
    <property type="project" value="UniProtKB-SubCell"/>
</dbReference>
<dbReference type="GO" id="GO:0002376">
    <property type="term" value="P:immune system process"/>
    <property type="evidence" value="ECO:0007669"/>
    <property type="project" value="TreeGrafter"/>
</dbReference>
<dbReference type="GO" id="GO:0000978">
    <property type="term" value="F:RNA polymerase II cis-regulatory region sequence-specific DNA binding"/>
    <property type="evidence" value="ECO:0007669"/>
    <property type="project" value="TreeGrafter"/>
</dbReference>
<dbReference type="AlphaFoldDB" id="A0A7J8CH07"/>
<dbReference type="GO" id="GO:0000981">
    <property type="term" value="F:DNA-binding transcription factor activity, RNA polymerase II-specific"/>
    <property type="evidence" value="ECO:0007669"/>
    <property type="project" value="TreeGrafter"/>
</dbReference>
<dbReference type="InterPro" id="IPR008984">
    <property type="entry name" value="SMAD_FHA_dom_sf"/>
</dbReference>
<dbReference type="InterPro" id="IPR036388">
    <property type="entry name" value="WH-like_DNA-bd_sf"/>
</dbReference>
<gene>
    <name evidence="7" type="ORF">HJG63_006873</name>
</gene>
<evidence type="ECO:0000256" key="4">
    <source>
        <dbReference type="ARBA" id="ARBA00023163"/>
    </source>
</evidence>
<dbReference type="Pfam" id="PF10401">
    <property type="entry name" value="IRF-3"/>
    <property type="match status" value="1"/>
</dbReference>
<evidence type="ECO:0000256" key="1">
    <source>
        <dbReference type="ARBA" id="ARBA00004123"/>
    </source>
</evidence>
<keyword evidence="2" id="KW-0805">Transcription regulation</keyword>
<dbReference type="InterPro" id="IPR019817">
    <property type="entry name" value="Interferon_reg_fac_CS"/>
</dbReference>
<comment type="caution">
    <text evidence="7">The sequence shown here is derived from an EMBL/GenBank/DDBJ whole genome shotgun (WGS) entry which is preliminary data.</text>
</comment>
<dbReference type="PROSITE" id="PS00601">
    <property type="entry name" value="IRF_1"/>
    <property type="match status" value="1"/>
</dbReference>